<evidence type="ECO:0000259" key="2">
    <source>
        <dbReference type="Pfam" id="PF14534"/>
    </source>
</evidence>
<evidence type="ECO:0000313" key="4">
    <source>
        <dbReference type="Proteomes" id="UP001549251"/>
    </source>
</evidence>
<accession>A0ABV2PZ02</accession>
<evidence type="ECO:0000313" key="3">
    <source>
        <dbReference type="EMBL" id="MET4570265.1"/>
    </source>
</evidence>
<organism evidence="3 4">
    <name type="scientific">Rhodanobacter soli</name>
    <dbReference type="NCBI Taxonomy" id="590609"/>
    <lineage>
        <taxon>Bacteria</taxon>
        <taxon>Pseudomonadati</taxon>
        <taxon>Pseudomonadota</taxon>
        <taxon>Gammaproteobacteria</taxon>
        <taxon>Lysobacterales</taxon>
        <taxon>Rhodanobacteraceae</taxon>
        <taxon>Rhodanobacter</taxon>
    </lineage>
</organism>
<feature type="domain" description="DUF4440" evidence="2">
    <location>
        <begin position="36"/>
        <end position="142"/>
    </location>
</feature>
<feature type="signal peptide" evidence="1">
    <location>
        <begin position="1"/>
        <end position="26"/>
    </location>
</feature>
<dbReference type="Proteomes" id="UP001549251">
    <property type="component" value="Unassembled WGS sequence"/>
</dbReference>
<feature type="chain" id="PRO_5046200031" evidence="1">
    <location>
        <begin position="27"/>
        <end position="151"/>
    </location>
</feature>
<dbReference type="InterPro" id="IPR032710">
    <property type="entry name" value="NTF2-like_dom_sf"/>
</dbReference>
<protein>
    <submittedName>
        <fullName evidence="3">Ketosteroid isomerase-like protein</fullName>
    </submittedName>
</protein>
<dbReference type="InterPro" id="IPR027843">
    <property type="entry name" value="DUF4440"/>
</dbReference>
<keyword evidence="4" id="KW-1185">Reference proteome</keyword>
<gene>
    <name evidence="3" type="ORF">ABIE04_002626</name>
</gene>
<proteinExistence type="predicted"/>
<sequence>MPRWNGTTGRRWLLAMLMGIAATAAAVEPDPATRQLLKAEADACQAFEAGNADALRRALTADFTLVDSRGSVTNLEQNLAEVAAREPFYEEFRNHDQQVRLYGDTALIVGITSVRGRAGGEPFAANFRYTDTWIRRGGKWLLAASHASRLP</sequence>
<dbReference type="RefSeq" id="WP_354550948.1">
    <property type="nucleotide sequence ID" value="NZ_JBEPSD010000002.1"/>
</dbReference>
<dbReference type="Pfam" id="PF14534">
    <property type="entry name" value="DUF4440"/>
    <property type="match status" value="1"/>
</dbReference>
<keyword evidence="1" id="KW-0732">Signal</keyword>
<dbReference type="SUPFAM" id="SSF54427">
    <property type="entry name" value="NTF2-like"/>
    <property type="match status" value="1"/>
</dbReference>
<reference evidence="3 4" key="1">
    <citation type="submission" date="2024-06" db="EMBL/GenBank/DDBJ databases">
        <title>Sorghum-associated microbial communities from plants grown in Nebraska, USA.</title>
        <authorList>
            <person name="Schachtman D."/>
        </authorList>
    </citation>
    <scope>NUCLEOTIDE SEQUENCE [LARGE SCALE GENOMIC DNA]</scope>
    <source>
        <strain evidence="3 4">1757</strain>
    </source>
</reference>
<name>A0ABV2PZ02_9GAMM</name>
<evidence type="ECO:0000256" key="1">
    <source>
        <dbReference type="SAM" id="SignalP"/>
    </source>
</evidence>
<comment type="caution">
    <text evidence="3">The sequence shown here is derived from an EMBL/GenBank/DDBJ whole genome shotgun (WGS) entry which is preliminary data.</text>
</comment>
<dbReference type="EMBL" id="JBEPSD010000002">
    <property type="protein sequence ID" value="MET4570265.1"/>
    <property type="molecule type" value="Genomic_DNA"/>
</dbReference>
<dbReference type="Gene3D" id="3.10.450.50">
    <property type="match status" value="1"/>
</dbReference>